<dbReference type="RefSeq" id="WP_157892906.1">
    <property type="nucleotide sequence ID" value="NZ_JBHRTS010000003.1"/>
</dbReference>
<feature type="signal peptide" evidence="1">
    <location>
        <begin position="1"/>
        <end position="17"/>
    </location>
</feature>
<comment type="caution">
    <text evidence="2">The sequence shown here is derived from an EMBL/GenBank/DDBJ whole genome shotgun (WGS) entry which is preliminary data.</text>
</comment>
<reference evidence="3" key="1">
    <citation type="journal article" date="2019" name="Int. J. Syst. Evol. Microbiol.">
        <title>The Global Catalogue of Microorganisms (GCM) 10K type strain sequencing project: providing services to taxonomists for standard genome sequencing and annotation.</title>
        <authorList>
            <consortium name="The Broad Institute Genomics Platform"/>
            <consortium name="The Broad Institute Genome Sequencing Center for Infectious Disease"/>
            <person name="Wu L."/>
            <person name="Ma J."/>
        </authorList>
    </citation>
    <scope>NUCLEOTIDE SEQUENCE [LARGE SCALE GENOMIC DNA]</scope>
    <source>
        <strain evidence="3">KCTC 42953</strain>
    </source>
</reference>
<dbReference type="Proteomes" id="UP001595533">
    <property type="component" value="Unassembled WGS sequence"/>
</dbReference>
<keyword evidence="3" id="KW-1185">Reference proteome</keyword>
<name>A0ABV7J7C9_9GAMM</name>
<keyword evidence="1" id="KW-0732">Signal</keyword>
<protein>
    <submittedName>
        <fullName evidence="2">Uncharacterized protein</fullName>
    </submittedName>
</protein>
<organism evidence="2 3">
    <name type="scientific">Marinicella sediminis</name>
    <dbReference type="NCBI Taxonomy" id="1792834"/>
    <lineage>
        <taxon>Bacteria</taxon>
        <taxon>Pseudomonadati</taxon>
        <taxon>Pseudomonadota</taxon>
        <taxon>Gammaproteobacteria</taxon>
        <taxon>Lysobacterales</taxon>
        <taxon>Marinicellaceae</taxon>
        <taxon>Marinicella</taxon>
    </lineage>
</organism>
<evidence type="ECO:0000313" key="3">
    <source>
        <dbReference type="Proteomes" id="UP001595533"/>
    </source>
</evidence>
<feature type="chain" id="PRO_5045534099" evidence="1">
    <location>
        <begin position="18"/>
        <end position="151"/>
    </location>
</feature>
<accession>A0ABV7J7C9</accession>
<dbReference type="EMBL" id="JBHRTS010000003">
    <property type="protein sequence ID" value="MFC3194045.1"/>
    <property type="molecule type" value="Genomic_DNA"/>
</dbReference>
<gene>
    <name evidence="2" type="ORF">ACFODZ_07310</name>
</gene>
<proteinExistence type="predicted"/>
<evidence type="ECO:0000256" key="1">
    <source>
        <dbReference type="SAM" id="SignalP"/>
    </source>
</evidence>
<evidence type="ECO:0000313" key="2">
    <source>
        <dbReference type="EMBL" id="MFC3194045.1"/>
    </source>
</evidence>
<sequence>MKLTKTLLLCAVCSVCAEPTAVSWIGSDLDGRSFSGTLKATNTWLRIGVKGQIHFADGLFYWTADGDDSEVEKLPFQGQFQDGRLFFTATGPAEPGCRDQITWHGSFDGTSVFEVRAVWQRIEKDFVHDLMLTDEVHFTFMPSTEHQLAND</sequence>